<feature type="transmembrane region" description="Helical" evidence="1">
    <location>
        <begin position="65"/>
        <end position="83"/>
    </location>
</feature>
<evidence type="ECO:0000313" key="3">
    <source>
        <dbReference type="Proteomes" id="UP000824109"/>
    </source>
</evidence>
<dbReference type="EMBL" id="DVNB01000042">
    <property type="protein sequence ID" value="HIU56952.1"/>
    <property type="molecule type" value="Genomic_DNA"/>
</dbReference>
<protein>
    <recommendedName>
        <fullName evidence="4">Conjugal transfer protein TraX</fullName>
    </recommendedName>
</protein>
<gene>
    <name evidence="2" type="ORF">IAA61_03950</name>
</gene>
<dbReference type="Proteomes" id="UP000824109">
    <property type="component" value="Unassembled WGS sequence"/>
</dbReference>
<feature type="transmembrane region" description="Helical" evidence="1">
    <location>
        <begin position="168"/>
        <end position="191"/>
    </location>
</feature>
<keyword evidence="1" id="KW-0812">Transmembrane</keyword>
<feature type="transmembrane region" description="Helical" evidence="1">
    <location>
        <begin position="103"/>
        <end position="123"/>
    </location>
</feature>
<keyword evidence="1" id="KW-1133">Transmembrane helix</keyword>
<dbReference type="AlphaFoldDB" id="A0A9D1MBF6"/>
<feature type="transmembrane region" description="Helical" evidence="1">
    <location>
        <begin position="198"/>
        <end position="216"/>
    </location>
</feature>
<reference evidence="2" key="2">
    <citation type="journal article" date="2021" name="PeerJ">
        <title>Extensive microbial diversity within the chicken gut microbiome revealed by metagenomics and culture.</title>
        <authorList>
            <person name="Gilroy R."/>
            <person name="Ravi A."/>
            <person name="Getino M."/>
            <person name="Pursley I."/>
            <person name="Horton D.L."/>
            <person name="Alikhan N.F."/>
            <person name="Baker D."/>
            <person name="Gharbi K."/>
            <person name="Hall N."/>
            <person name="Watson M."/>
            <person name="Adriaenssens E.M."/>
            <person name="Foster-Nyarko E."/>
            <person name="Jarju S."/>
            <person name="Secka A."/>
            <person name="Antonio M."/>
            <person name="Oren A."/>
            <person name="Chaudhuri R.R."/>
            <person name="La Ragione R."/>
            <person name="Hildebrand F."/>
            <person name="Pallen M.J."/>
        </authorList>
    </citation>
    <scope>NUCLEOTIDE SEQUENCE</scope>
    <source>
        <strain evidence="2">USAMLcec3-3695</strain>
    </source>
</reference>
<feature type="transmembrane region" description="Helical" evidence="1">
    <location>
        <begin position="10"/>
        <end position="28"/>
    </location>
</feature>
<reference evidence="2" key="1">
    <citation type="submission" date="2020-10" db="EMBL/GenBank/DDBJ databases">
        <authorList>
            <person name="Gilroy R."/>
        </authorList>
    </citation>
    <scope>NUCLEOTIDE SEQUENCE</scope>
    <source>
        <strain evidence="2">USAMLcec3-3695</strain>
    </source>
</reference>
<evidence type="ECO:0008006" key="4">
    <source>
        <dbReference type="Google" id="ProtNLM"/>
    </source>
</evidence>
<dbReference type="InterPro" id="IPR008875">
    <property type="entry name" value="TraX"/>
</dbReference>
<evidence type="ECO:0000256" key="1">
    <source>
        <dbReference type="SAM" id="Phobius"/>
    </source>
</evidence>
<comment type="caution">
    <text evidence="2">The sequence shown here is derived from an EMBL/GenBank/DDBJ whole genome shotgun (WGS) entry which is preliminary data.</text>
</comment>
<name>A0A9D1MBF6_9FIRM</name>
<organism evidence="2 3">
    <name type="scientific">Candidatus Ornithomonoglobus merdipullorum</name>
    <dbReference type="NCBI Taxonomy" id="2840895"/>
    <lineage>
        <taxon>Bacteria</taxon>
        <taxon>Bacillati</taxon>
        <taxon>Bacillota</taxon>
        <taxon>Clostridia</taxon>
        <taxon>Candidatus Ornithomonoglobus</taxon>
    </lineage>
</organism>
<accession>A0A9D1MBF6</accession>
<sequence>MKKGILSKSALQYIAAAAMLAGHTAFLADSFAAAYFMTFFSRITIVIMCMFVAEGFYKTHDLNKYALRLAVCAAVSQLPYYFFRIGTLPQGVYSFLAGNYSARNVIFTLLVGLMLLSVLKSGMRYRYKLAALVCALFITRNSDWGFVGVMSIAVFGMFHGSFKKQACAFGVVLFVYFIAKHFGMTVQFALMGEIDINMLLNSVSYAGCLLALPLIALYNGKRGACPKYALYIFYPAHLAALFIIKLLLS</sequence>
<feature type="transmembrane region" description="Helical" evidence="1">
    <location>
        <begin position="228"/>
        <end position="248"/>
    </location>
</feature>
<dbReference type="Pfam" id="PF05857">
    <property type="entry name" value="TraX"/>
    <property type="match status" value="1"/>
</dbReference>
<keyword evidence="1" id="KW-0472">Membrane</keyword>
<evidence type="ECO:0000313" key="2">
    <source>
        <dbReference type="EMBL" id="HIU56952.1"/>
    </source>
</evidence>
<feature type="transmembrane region" description="Helical" evidence="1">
    <location>
        <begin position="34"/>
        <end position="53"/>
    </location>
</feature>
<proteinExistence type="predicted"/>